<feature type="compositionally biased region" description="Polar residues" evidence="1">
    <location>
        <begin position="230"/>
        <end position="243"/>
    </location>
</feature>
<feature type="region of interest" description="Disordered" evidence="1">
    <location>
        <begin position="785"/>
        <end position="815"/>
    </location>
</feature>
<evidence type="ECO:0000256" key="1">
    <source>
        <dbReference type="SAM" id="MobiDB-lite"/>
    </source>
</evidence>
<feature type="region of interest" description="Disordered" evidence="1">
    <location>
        <begin position="1"/>
        <end position="22"/>
    </location>
</feature>
<feature type="compositionally biased region" description="Polar residues" evidence="1">
    <location>
        <begin position="255"/>
        <end position="270"/>
    </location>
</feature>
<feature type="compositionally biased region" description="Basic and acidic residues" evidence="1">
    <location>
        <begin position="532"/>
        <end position="541"/>
    </location>
</feature>
<dbReference type="STRING" id="2018661.A0A2A2M1H1"/>
<feature type="compositionally biased region" description="Low complexity" evidence="1">
    <location>
        <begin position="420"/>
        <end position="432"/>
    </location>
</feature>
<feature type="compositionally biased region" description="Low complexity" evidence="1">
    <location>
        <begin position="545"/>
        <end position="562"/>
    </location>
</feature>
<comment type="caution">
    <text evidence="2">The sequence shown here is derived from an EMBL/GenBank/DDBJ whole genome shotgun (WGS) entry which is preliminary data.</text>
</comment>
<name>A0A2A2M1H1_9BILA</name>
<feature type="compositionally biased region" description="Basic and acidic residues" evidence="1">
    <location>
        <begin position="466"/>
        <end position="476"/>
    </location>
</feature>
<feature type="compositionally biased region" description="Low complexity" evidence="1">
    <location>
        <begin position="441"/>
        <end position="455"/>
    </location>
</feature>
<evidence type="ECO:0000313" key="3">
    <source>
        <dbReference type="Proteomes" id="UP000218231"/>
    </source>
</evidence>
<proteinExistence type="predicted"/>
<dbReference type="OrthoDB" id="5874030at2759"/>
<gene>
    <name evidence="2" type="ORF">WR25_09025</name>
</gene>
<feature type="region of interest" description="Disordered" evidence="1">
    <location>
        <begin position="212"/>
        <end position="270"/>
    </location>
</feature>
<reference evidence="2 3" key="1">
    <citation type="journal article" date="2017" name="Curr. Biol.">
        <title>Genome architecture and evolution of a unichromosomal asexual nematode.</title>
        <authorList>
            <person name="Fradin H."/>
            <person name="Zegar C."/>
            <person name="Gutwein M."/>
            <person name="Lucas J."/>
            <person name="Kovtun M."/>
            <person name="Corcoran D."/>
            <person name="Baugh L.R."/>
            <person name="Kiontke K."/>
            <person name="Gunsalus K."/>
            <person name="Fitch D.H."/>
            <person name="Piano F."/>
        </authorList>
    </citation>
    <scope>NUCLEOTIDE SEQUENCE [LARGE SCALE GENOMIC DNA]</scope>
    <source>
        <strain evidence="2">PF1309</strain>
    </source>
</reference>
<organism evidence="2 3">
    <name type="scientific">Diploscapter pachys</name>
    <dbReference type="NCBI Taxonomy" id="2018661"/>
    <lineage>
        <taxon>Eukaryota</taxon>
        <taxon>Metazoa</taxon>
        <taxon>Ecdysozoa</taxon>
        <taxon>Nematoda</taxon>
        <taxon>Chromadorea</taxon>
        <taxon>Rhabditida</taxon>
        <taxon>Rhabditina</taxon>
        <taxon>Rhabditomorpha</taxon>
        <taxon>Rhabditoidea</taxon>
        <taxon>Rhabditidae</taxon>
        <taxon>Diploscapter</taxon>
    </lineage>
</organism>
<protein>
    <submittedName>
        <fullName evidence="2">Uncharacterized protein</fullName>
    </submittedName>
</protein>
<dbReference type="AlphaFoldDB" id="A0A2A2M1H1"/>
<feature type="compositionally biased region" description="Low complexity" evidence="1">
    <location>
        <begin position="218"/>
        <end position="228"/>
    </location>
</feature>
<sequence length="815" mass="91967">MNQPSTSANHLTEARETTAQYPKISENTLSAVMSSGYPITIPVNCQSGSNSNGYPHAEQARALPNMPNHQVGPSGAPIPIAVPIAFPPGYGTQIQTGRNNGQQPYYAWPHPYAQYAYPVSFVPQTQPQQPPAGFTSMADCPLTQLEQTGYGWTCPPHCLKQQHSNESANRGVDFTDQRHYSELEHEHQETWRESEMQREMGYCKSMEVNGAENGHLQSTSNSIPSDPSSRNHTGRASSTFSSVRDSEELRRDRASSSNSQNTCERRQSVTIPQSVYDEQIAEKRRLERVQMERERLEEERVRRDEEELQRRRDDEERRLREKMREKEEHLRLMAEAEEKKRQLEREAELFKKAKLFRHVLLDGERNPEMEMKLLGVTGQEAEKILDHVRQFERQQKIKQDEIVVNAKSRRSEPAKPAPLSKSASLSVGSSSSGEERNEPAQRPIIIQHSQPQSQPTFQRRQPGRISVRETKKEKLDAEKENGITGFTRRSALPILKNSPSPAIGIINAYKQKPKLVDQLSEDLNRTLIIQTKDHNDNENDKGVYPTASSPASTATRSPTSPRDSAKSIASSALFAPISTRNRRQAANGVEIGQENHTERHPIEMRGFDSPIGTESSTSSEEVLPPNSPIKHSASPAPSIRVEDETSQTIFETPKIRSRMILGGTPQYYLNGGRTSPLEKTVYYKKLLEKGCSQHDEDVLAPAVRRKAEASLSRTPSIASLYGSMRDLRGSNLNLSQNGKHEDDPNLGRFKSMSPAYRSFNSKRTLDRQNEVLEKLAKLRDQLRSKENFMERGHMGQLRQTSRPTSTNSLTNGHRK</sequence>
<feature type="region of interest" description="Disordered" evidence="1">
    <location>
        <begin position="402"/>
        <end position="476"/>
    </location>
</feature>
<feature type="compositionally biased region" description="Basic and acidic residues" evidence="1">
    <location>
        <begin position="244"/>
        <end position="254"/>
    </location>
</feature>
<accession>A0A2A2M1H1</accession>
<feature type="region of interest" description="Disordered" evidence="1">
    <location>
        <begin position="293"/>
        <end position="317"/>
    </location>
</feature>
<feature type="region of interest" description="Disordered" evidence="1">
    <location>
        <begin position="731"/>
        <end position="752"/>
    </location>
</feature>
<evidence type="ECO:0000313" key="2">
    <source>
        <dbReference type="EMBL" id="PAV92259.1"/>
    </source>
</evidence>
<feature type="compositionally biased region" description="Polar residues" evidence="1">
    <location>
        <begin position="797"/>
        <end position="815"/>
    </location>
</feature>
<feature type="compositionally biased region" description="Basic and acidic residues" evidence="1">
    <location>
        <begin position="593"/>
        <end position="606"/>
    </location>
</feature>
<keyword evidence="3" id="KW-1185">Reference proteome</keyword>
<dbReference type="Proteomes" id="UP000218231">
    <property type="component" value="Unassembled WGS sequence"/>
</dbReference>
<dbReference type="EMBL" id="LIAE01006252">
    <property type="protein sequence ID" value="PAV92259.1"/>
    <property type="molecule type" value="Genomic_DNA"/>
</dbReference>
<feature type="region of interest" description="Disordered" evidence="1">
    <location>
        <begin position="532"/>
        <end position="646"/>
    </location>
</feature>
<feature type="compositionally biased region" description="Polar residues" evidence="1">
    <location>
        <begin position="1"/>
        <end position="10"/>
    </location>
</feature>